<dbReference type="EMBL" id="CP104562">
    <property type="protein sequence ID" value="UXH77980.1"/>
    <property type="molecule type" value="Genomic_DNA"/>
</dbReference>
<comment type="subcellular location">
    <subcellularLocation>
        <location evidence="1">Membrane</location>
        <topology evidence="1">Multi-pass membrane protein</topology>
    </subcellularLocation>
</comment>
<proteinExistence type="predicted"/>
<keyword evidence="3 5" id="KW-1133">Transmembrane helix</keyword>
<evidence type="ECO:0000256" key="1">
    <source>
        <dbReference type="ARBA" id="ARBA00004141"/>
    </source>
</evidence>
<keyword evidence="2 5" id="KW-0812">Transmembrane</keyword>
<sequence length="193" mass="20789">MLVLIVGLILFLGLHSLRIVAPAWRDRQWAAWGEARWKLGYSALSAVGLGLIIWGYGQARLAPVVLWPTPRGMSHLAGLLMLISLVLLAATYVPRNHLKAKLVHPMVLSVKVWALAHLLANNTLADLLLFGCFLGWAVLDFRSARRRPTPPSPPATAAGTVGAVVVGALVWAALVFGGHRWLVGVSPFPMMGG</sequence>
<evidence type="ECO:0000256" key="2">
    <source>
        <dbReference type="ARBA" id="ARBA00022692"/>
    </source>
</evidence>
<reference evidence="7" key="1">
    <citation type="submission" date="2022-10" db="EMBL/GenBank/DDBJ databases">
        <title>Characterization and whole genome sequencing of a new Roseateles species, isolated from fresh water.</title>
        <authorList>
            <person name="Guliayeva D.Y."/>
            <person name="Akhremchuk A.E."/>
            <person name="Sikolenko M.A."/>
            <person name="Valentovich L.N."/>
            <person name="Sidarenka A.V."/>
        </authorList>
    </citation>
    <scope>NUCLEOTIDE SEQUENCE</scope>
    <source>
        <strain evidence="7">BIM B-1768</strain>
    </source>
</reference>
<name>A0ABY6AYV7_9BURK</name>
<dbReference type="RefSeq" id="WP_261757744.1">
    <property type="nucleotide sequence ID" value="NZ_CP104562.2"/>
</dbReference>
<evidence type="ECO:0000256" key="3">
    <source>
        <dbReference type="ARBA" id="ARBA00022989"/>
    </source>
</evidence>
<feature type="transmembrane region" description="Helical" evidence="5">
    <location>
        <begin position="113"/>
        <end position="139"/>
    </location>
</feature>
<accession>A0ABY6AYV7</accession>
<evidence type="ECO:0000256" key="4">
    <source>
        <dbReference type="ARBA" id="ARBA00023136"/>
    </source>
</evidence>
<keyword evidence="4 5" id="KW-0472">Membrane</keyword>
<keyword evidence="8" id="KW-1185">Reference proteome</keyword>
<feature type="transmembrane region" description="Helical" evidence="5">
    <location>
        <begin position="76"/>
        <end position="93"/>
    </location>
</feature>
<feature type="transmembrane region" description="Helical" evidence="5">
    <location>
        <begin position="160"/>
        <end position="182"/>
    </location>
</feature>
<evidence type="ECO:0000313" key="7">
    <source>
        <dbReference type="EMBL" id="UXH77980.1"/>
    </source>
</evidence>
<evidence type="ECO:0000256" key="5">
    <source>
        <dbReference type="SAM" id="Phobius"/>
    </source>
</evidence>
<feature type="transmembrane region" description="Helical" evidence="5">
    <location>
        <begin position="35"/>
        <end position="56"/>
    </location>
</feature>
<gene>
    <name evidence="7" type="ORF">N4261_23980</name>
</gene>
<feature type="domain" description="NnrU" evidence="6">
    <location>
        <begin position="3"/>
        <end position="187"/>
    </location>
</feature>
<dbReference type="InterPro" id="IPR009915">
    <property type="entry name" value="NnrU_dom"/>
</dbReference>
<evidence type="ECO:0000259" key="6">
    <source>
        <dbReference type="Pfam" id="PF07298"/>
    </source>
</evidence>
<protein>
    <submittedName>
        <fullName evidence="7">NnrU family protein</fullName>
    </submittedName>
</protein>
<dbReference type="Proteomes" id="UP001064933">
    <property type="component" value="Chromosome"/>
</dbReference>
<dbReference type="Pfam" id="PF07298">
    <property type="entry name" value="NnrU"/>
    <property type="match status" value="1"/>
</dbReference>
<evidence type="ECO:0000313" key="8">
    <source>
        <dbReference type="Proteomes" id="UP001064933"/>
    </source>
</evidence>
<organism evidence="7 8">
    <name type="scientific">Roseateles amylovorans</name>
    <dbReference type="NCBI Taxonomy" id="2978473"/>
    <lineage>
        <taxon>Bacteria</taxon>
        <taxon>Pseudomonadati</taxon>
        <taxon>Pseudomonadota</taxon>
        <taxon>Betaproteobacteria</taxon>
        <taxon>Burkholderiales</taxon>
        <taxon>Sphaerotilaceae</taxon>
        <taxon>Roseateles</taxon>
    </lineage>
</organism>